<organism evidence="1 2">
    <name type="scientific">Paenibacillus protaetiae</name>
    <dbReference type="NCBI Taxonomy" id="2509456"/>
    <lineage>
        <taxon>Bacteria</taxon>
        <taxon>Bacillati</taxon>
        <taxon>Bacillota</taxon>
        <taxon>Bacilli</taxon>
        <taxon>Bacillales</taxon>
        <taxon>Paenibacillaceae</taxon>
        <taxon>Paenibacillus</taxon>
    </lineage>
</organism>
<keyword evidence="2" id="KW-1185">Reference proteome</keyword>
<dbReference type="AlphaFoldDB" id="A0A4P6EVT3"/>
<evidence type="ECO:0000313" key="2">
    <source>
        <dbReference type="Proteomes" id="UP000293568"/>
    </source>
</evidence>
<dbReference type="KEGG" id="pprt:ET464_12610"/>
<gene>
    <name evidence="1" type="ORF">ET464_12610</name>
</gene>
<evidence type="ECO:0000313" key="1">
    <source>
        <dbReference type="EMBL" id="QAY67114.1"/>
    </source>
</evidence>
<protein>
    <submittedName>
        <fullName evidence="1">Uncharacterized protein</fullName>
    </submittedName>
</protein>
<name>A0A4P6EVT3_9BACL</name>
<dbReference type="EMBL" id="CP035492">
    <property type="protein sequence ID" value="QAY67114.1"/>
    <property type="molecule type" value="Genomic_DNA"/>
</dbReference>
<sequence length="58" mass="6261">MPDGCHTAVPDGCHTAVPDGCHTAVQRNACAEPSATITAPPKRPFLRQRHALWRLCPT</sequence>
<accession>A0A4P6EVT3</accession>
<reference evidence="1 2" key="1">
    <citation type="submission" date="2019-01" db="EMBL/GenBank/DDBJ databases">
        <title>Genome sequencing of strain FW100M-2.</title>
        <authorList>
            <person name="Heo J."/>
            <person name="Kim S.-J."/>
            <person name="Kim J.-S."/>
            <person name="Hong S.-B."/>
            <person name="Kwon S.-W."/>
        </authorList>
    </citation>
    <scope>NUCLEOTIDE SEQUENCE [LARGE SCALE GENOMIC DNA]</scope>
    <source>
        <strain evidence="1 2">FW100M-2</strain>
    </source>
</reference>
<proteinExistence type="predicted"/>
<dbReference type="Proteomes" id="UP000293568">
    <property type="component" value="Chromosome"/>
</dbReference>